<keyword evidence="1" id="KW-0472">Membrane</keyword>
<dbReference type="EMBL" id="BPQG01000054">
    <property type="protein sequence ID" value="GJD45731.1"/>
    <property type="molecule type" value="Genomic_DNA"/>
</dbReference>
<dbReference type="Proteomes" id="UP001055117">
    <property type="component" value="Unassembled WGS sequence"/>
</dbReference>
<accession>A0ABQ4QL09</accession>
<feature type="transmembrane region" description="Helical" evidence="1">
    <location>
        <begin position="6"/>
        <end position="25"/>
    </location>
</feature>
<proteinExistence type="predicted"/>
<comment type="caution">
    <text evidence="2">The sequence shown here is derived from an EMBL/GenBank/DDBJ whole genome shotgun (WGS) entry which is preliminary data.</text>
</comment>
<dbReference type="RefSeq" id="WP_187273783.1">
    <property type="nucleotide sequence ID" value="NZ_BPQG01000054.1"/>
</dbReference>
<name>A0ABQ4QL09_9HYPH</name>
<protein>
    <recommendedName>
        <fullName evidence="4">Histidine kinase</fullName>
    </recommendedName>
</protein>
<evidence type="ECO:0000256" key="1">
    <source>
        <dbReference type="SAM" id="Phobius"/>
    </source>
</evidence>
<gene>
    <name evidence="2" type="ORF">AFCDBAGC_3608</name>
</gene>
<sequence length="90" mass="9842">METLLILAAVTACAVAGTVVLRLLARGRRAPLHLDSEHDVEDEALLLAEIGPSRSPIDRSGAVLDLDPIRVEDHAVPRLPRPDHREDDPR</sequence>
<keyword evidence="1" id="KW-1133">Transmembrane helix</keyword>
<organism evidence="2 3">
    <name type="scientific">Methylobacterium cerastii</name>
    <dbReference type="NCBI Taxonomy" id="932741"/>
    <lineage>
        <taxon>Bacteria</taxon>
        <taxon>Pseudomonadati</taxon>
        <taxon>Pseudomonadota</taxon>
        <taxon>Alphaproteobacteria</taxon>
        <taxon>Hyphomicrobiales</taxon>
        <taxon>Methylobacteriaceae</taxon>
        <taxon>Methylobacterium</taxon>
    </lineage>
</organism>
<keyword evidence="1" id="KW-0812">Transmembrane</keyword>
<evidence type="ECO:0000313" key="2">
    <source>
        <dbReference type="EMBL" id="GJD45731.1"/>
    </source>
</evidence>
<evidence type="ECO:0000313" key="3">
    <source>
        <dbReference type="Proteomes" id="UP001055117"/>
    </source>
</evidence>
<reference evidence="2 3" key="1">
    <citation type="journal article" date="2021" name="Front. Microbiol.">
        <title>Comprehensive Comparative Genomics and Phenotyping of Methylobacterium Species.</title>
        <authorList>
            <person name="Alessa O."/>
            <person name="Ogura Y."/>
            <person name="Fujitani Y."/>
            <person name="Takami H."/>
            <person name="Hayashi T."/>
            <person name="Sahin N."/>
            <person name="Tani A."/>
        </authorList>
    </citation>
    <scope>NUCLEOTIDE SEQUENCE [LARGE SCALE GENOMIC DNA]</scope>
    <source>
        <strain evidence="2 3">DSM 23679</strain>
    </source>
</reference>
<keyword evidence="3" id="KW-1185">Reference proteome</keyword>
<evidence type="ECO:0008006" key="4">
    <source>
        <dbReference type="Google" id="ProtNLM"/>
    </source>
</evidence>